<sequence length="231" mass="27042">MLSGYDGEKIYERQIAKLSLSERVVDERQIDRHFTANDLSELYTFRTDDEPRSPIGRLLNSHGSLIKKVMEHDSLLENKVEEELSEAERKAAWEEFQQEKDKVLRTPPASPNAAAAASDQPSVPGVYSAAALSRVFLSEREKEGMRPLFNTGSHHAGEDFTRLFEAQCKQVNYQRFQQHLMRVGDGRRVNFQQMQMVQEKVEYERQLQQQQLQQQRYMQYLQQQQQRQHPN</sequence>
<keyword evidence="4" id="KW-0347">Helicase</keyword>
<protein>
    <submittedName>
        <fullName evidence="9">ATRX</fullName>
    </submittedName>
</protein>
<keyword evidence="7" id="KW-0539">Nucleus</keyword>
<evidence type="ECO:0000256" key="2">
    <source>
        <dbReference type="ARBA" id="ARBA00007025"/>
    </source>
</evidence>
<dbReference type="InterPro" id="IPR027417">
    <property type="entry name" value="P-loop_NTPase"/>
</dbReference>
<gene>
    <name evidence="9" type="ORF">EB796_005349</name>
</gene>
<dbReference type="InterPro" id="IPR044574">
    <property type="entry name" value="ARIP4-like"/>
</dbReference>
<keyword evidence="10" id="KW-1185">Reference proteome</keyword>
<reference evidence="9" key="1">
    <citation type="submission" date="2020-06" db="EMBL/GenBank/DDBJ databases">
        <title>Draft genome of Bugula neritina, a colonial animal packing powerful symbionts and potential medicines.</title>
        <authorList>
            <person name="Rayko M."/>
        </authorList>
    </citation>
    <scope>NUCLEOTIDE SEQUENCE [LARGE SCALE GENOMIC DNA]</scope>
    <source>
        <strain evidence="9">Kwan_BN1</strain>
    </source>
</reference>
<accession>A0A7J7KDR8</accession>
<evidence type="ECO:0000256" key="7">
    <source>
        <dbReference type="ARBA" id="ARBA00023242"/>
    </source>
</evidence>
<dbReference type="AlphaFoldDB" id="A0A7J7KDR8"/>
<dbReference type="Proteomes" id="UP000593567">
    <property type="component" value="Unassembled WGS sequence"/>
</dbReference>
<evidence type="ECO:0000256" key="3">
    <source>
        <dbReference type="ARBA" id="ARBA00022741"/>
    </source>
</evidence>
<dbReference type="OrthoDB" id="2020972at2759"/>
<name>A0A7J7KDR8_BUGNE</name>
<evidence type="ECO:0000256" key="8">
    <source>
        <dbReference type="SAM" id="MobiDB-lite"/>
    </source>
</evidence>
<evidence type="ECO:0000313" key="10">
    <source>
        <dbReference type="Proteomes" id="UP000593567"/>
    </source>
</evidence>
<proteinExistence type="inferred from homology"/>
<comment type="subcellular location">
    <subcellularLocation>
        <location evidence="1">Nucleus</location>
    </subcellularLocation>
</comment>
<comment type="similarity">
    <text evidence="2">Belongs to the SNF2/RAD54 helicase family.</text>
</comment>
<feature type="compositionally biased region" description="Low complexity" evidence="8">
    <location>
        <begin position="111"/>
        <end position="121"/>
    </location>
</feature>
<evidence type="ECO:0000256" key="1">
    <source>
        <dbReference type="ARBA" id="ARBA00004123"/>
    </source>
</evidence>
<dbReference type="GO" id="GO:0005634">
    <property type="term" value="C:nucleus"/>
    <property type="evidence" value="ECO:0007669"/>
    <property type="project" value="UniProtKB-SubCell"/>
</dbReference>
<evidence type="ECO:0000313" key="9">
    <source>
        <dbReference type="EMBL" id="KAF6036345.1"/>
    </source>
</evidence>
<keyword evidence="4" id="KW-0378">Hydrolase</keyword>
<dbReference type="GO" id="GO:0005524">
    <property type="term" value="F:ATP binding"/>
    <property type="evidence" value="ECO:0007669"/>
    <property type="project" value="UniProtKB-KW"/>
</dbReference>
<dbReference type="EMBL" id="VXIV02000744">
    <property type="protein sequence ID" value="KAF6036345.1"/>
    <property type="molecule type" value="Genomic_DNA"/>
</dbReference>
<dbReference type="GO" id="GO:0004386">
    <property type="term" value="F:helicase activity"/>
    <property type="evidence" value="ECO:0007669"/>
    <property type="project" value="UniProtKB-KW"/>
</dbReference>
<dbReference type="GO" id="GO:0016887">
    <property type="term" value="F:ATP hydrolysis activity"/>
    <property type="evidence" value="ECO:0007669"/>
    <property type="project" value="InterPro"/>
</dbReference>
<evidence type="ECO:0000256" key="5">
    <source>
        <dbReference type="ARBA" id="ARBA00022840"/>
    </source>
</evidence>
<keyword evidence="5" id="KW-0067">ATP-binding</keyword>
<dbReference type="Gene3D" id="3.40.50.300">
    <property type="entry name" value="P-loop containing nucleotide triphosphate hydrolases"/>
    <property type="match status" value="1"/>
</dbReference>
<evidence type="ECO:0000256" key="4">
    <source>
        <dbReference type="ARBA" id="ARBA00022806"/>
    </source>
</evidence>
<comment type="caution">
    <text evidence="9">The sequence shown here is derived from an EMBL/GenBank/DDBJ whole genome shotgun (WGS) entry which is preliminary data.</text>
</comment>
<feature type="region of interest" description="Disordered" evidence="8">
    <location>
        <begin position="100"/>
        <end position="121"/>
    </location>
</feature>
<keyword evidence="6" id="KW-0238">DNA-binding</keyword>
<evidence type="ECO:0000256" key="6">
    <source>
        <dbReference type="ARBA" id="ARBA00023125"/>
    </source>
</evidence>
<dbReference type="GO" id="GO:0003677">
    <property type="term" value="F:DNA binding"/>
    <property type="evidence" value="ECO:0007669"/>
    <property type="project" value="UniProtKB-KW"/>
</dbReference>
<organism evidence="9 10">
    <name type="scientific">Bugula neritina</name>
    <name type="common">Brown bryozoan</name>
    <name type="synonym">Sertularia neritina</name>
    <dbReference type="NCBI Taxonomy" id="10212"/>
    <lineage>
        <taxon>Eukaryota</taxon>
        <taxon>Metazoa</taxon>
        <taxon>Spiralia</taxon>
        <taxon>Lophotrochozoa</taxon>
        <taxon>Bryozoa</taxon>
        <taxon>Gymnolaemata</taxon>
        <taxon>Cheilostomatida</taxon>
        <taxon>Flustrina</taxon>
        <taxon>Buguloidea</taxon>
        <taxon>Bugulidae</taxon>
        <taxon>Bugula</taxon>
    </lineage>
</organism>
<keyword evidence="3" id="KW-0547">Nucleotide-binding</keyword>
<dbReference type="Gene3D" id="1.20.120.850">
    <property type="entry name" value="SWI2/SNF2 ATPases, N-terminal domain"/>
    <property type="match status" value="1"/>
</dbReference>
<dbReference type="PANTHER" id="PTHR45797:SF3">
    <property type="entry name" value="TRANSCRIPTIONAL REGULATOR ATRX HOMOLOG"/>
    <property type="match status" value="1"/>
</dbReference>
<dbReference type="PANTHER" id="PTHR45797">
    <property type="entry name" value="RAD54-LIKE"/>
    <property type="match status" value="1"/>
</dbReference>